<dbReference type="EMBL" id="JASPKZ010010699">
    <property type="protein sequence ID" value="KAJ9573431.1"/>
    <property type="molecule type" value="Genomic_DNA"/>
</dbReference>
<reference evidence="1" key="1">
    <citation type="journal article" date="2023" name="IScience">
        <title>Live-bearing cockroach genome reveals convergent evolutionary mechanisms linked to viviparity in insects and beyond.</title>
        <authorList>
            <person name="Fouks B."/>
            <person name="Harrison M.C."/>
            <person name="Mikhailova A.A."/>
            <person name="Marchal E."/>
            <person name="English S."/>
            <person name="Carruthers M."/>
            <person name="Jennings E.C."/>
            <person name="Chiamaka E.L."/>
            <person name="Frigard R.A."/>
            <person name="Pippel M."/>
            <person name="Attardo G.M."/>
            <person name="Benoit J.B."/>
            <person name="Bornberg-Bauer E."/>
            <person name="Tobe S.S."/>
        </authorList>
    </citation>
    <scope>NUCLEOTIDE SEQUENCE</scope>
    <source>
        <strain evidence="1">Stay&amp;Tobe</strain>
    </source>
</reference>
<sequence>FLCYFLSVTIIKKTQLFNHENHVSSCLCHILAFSSSTLHMCTIQLELSKRYNLLVLDRNLSLHRFLGRPGILMLCFAALLRNHRATCGAEEVGHTYTSRTLRK</sequence>
<organism evidence="1 2">
    <name type="scientific">Diploptera punctata</name>
    <name type="common">Pacific beetle cockroach</name>
    <dbReference type="NCBI Taxonomy" id="6984"/>
    <lineage>
        <taxon>Eukaryota</taxon>
        <taxon>Metazoa</taxon>
        <taxon>Ecdysozoa</taxon>
        <taxon>Arthropoda</taxon>
        <taxon>Hexapoda</taxon>
        <taxon>Insecta</taxon>
        <taxon>Pterygota</taxon>
        <taxon>Neoptera</taxon>
        <taxon>Polyneoptera</taxon>
        <taxon>Dictyoptera</taxon>
        <taxon>Blattodea</taxon>
        <taxon>Blaberoidea</taxon>
        <taxon>Blaberidae</taxon>
        <taxon>Diplopterinae</taxon>
        <taxon>Diploptera</taxon>
    </lineage>
</organism>
<reference evidence="1" key="2">
    <citation type="submission" date="2023-05" db="EMBL/GenBank/DDBJ databases">
        <authorList>
            <person name="Fouks B."/>
        </authorList>
    </citation>
    <scope>NUCLEOTIDE SEQUENCE</scope>
    <source>
        <strain evidence="1">Stay&amp;Tobe</strain>
        <tissue evidence="1">Testes</tissue>
    </source>
</reference>
<gene>
    <name evidence="1" type="ORF">L9F63_009159</name>
</gene>
<protein>
    <submittedName>
        <fullName evidence="1">Uncharacterized protein</fullName>
    </submittedName>
</protein>
<evidence type="ECO:0000313" key="1">
    <source>
        <dbReference type="EMBL" id="KAJ9573431.1"/>
    </source>
</evidence>
<evidence type="ECO:0000313" key="2">
    <source>
        <dbReference type="Proteomes" id="UP001233999"/>
    </source>
</evidence>
<feature type="non-terminal residue" evidence="1">
    <location>
        <position position="103"/>
    </location>
</feature>
<dbReference type="AlphaFoldDB" id="A0AAD8E181"/>
<dbReference type="Proteomes" id="UP001233999">
    <property type="component" value="Unassembled WGS sequence"/>
</dbReference>
<accession>A0AAD8E181</accession>
<keyword evidence="2" id="KW-1185">Reference proteome</keyword>
<proteinExistence type="predicted"/>
<feature type="non-terminal residue" evidence="1">
    <location>
        <position position="1"/>
    </location>
</feature>
<name>A0AAD8E181_DIPPU</name>
<comment type="caution">
    <text evidence="1">The sequence shown here is derived from an EMBL/GenBank/DDBJ whole genome shotgun (WGS) entry which is preliminary data.</text>
</comment>